<dbReference type="EMBL" id="QRKB01000045">
    <property type="protein sequence ID" value="RHH77498.1"/>
    <property type="molecule type" value="Genomic_DNA"/>
</dbReference>
<sequence>MIPKVIHYCWFGRKEKPQQVVRFIEGWKQKLPNYTIKEWNEDNFDVNSCDFTREAYIHKKYAFVSDVARLYALFVEGGIYMDTDVEVIKSFDDLLYESFLIGYEQPHTIGTGFIGASQGDLVISQFLNEYKIKHFVNSDGSFSETPNTTLISNFLIKNNISVKIYPIDYFCAKNYITGNIQQTPNTYCIHHYAASWKPWYAKIEMTICHLLKIKYRDFLFRHFSKL</sequence>
<dbReference type="AlphaFoldDB" id="A0A414XUE7"/>
<dbReference type="RefSeq" id="WP_118255612.1">
    <property type="nucleotide sequence ID" value="NZ_QRKB01000045.1"/>
</dbReference>
<dbReference type="InterPro" id="IPR029044">
    <property type="entry name" value="Nucleotide-diphossugar_trans"/>
</dbReference>
<dbReference type="GO" id="GO:0051999">
    <property type="term" value="P:mannosyl-inositol phosphorylceramide biosynthetic process"/>
    <property type="evidence" value="ECO:0007669"/>
    <property type="project" value="TreeGrafter"/>
</dbReference>
<dbReference type="PANTHER" id="PTHR32385">
    <property type="entry name" value="MANNOSYL PHOSPHORYLINOSITOL CERAMIDE SYNTHASE"/>
    <property type="match status" value="1"/>
</dbReference>
<accession>A0A414XUE7</accession>
<evidence type="ECO:0000313" key="3">
    <source>
        <dbReference type="Proteomes" id="UP000284548"/>
    </source>
</evidence>
<comment type="caution">
    <text evidence="2">The sequence shown here is derived from an EMBL/GenBank/DDBJ whole genome shotgun (WGS) entry which is preliminary data.</text>
</comment>
<dbReference type="Pfam" id="PF04488">
    <property type="entry name" value="Gly_transf_sug"/>
    <property type="match status" value="1"/>
</dbReference>
<dbReference type="SUPFAM" id="SSF53448">
    <property type="entry name" value="Nucleotide-diphospho-sugar transferases"/>
    <property type="match status" value="1"/>
</dbReference>
<organism evidence="2 3">
    <name type="scientific">Segatella copri</name>
    <dbReference type="NCBI Taxonomy" id="165179"/>
    <lineage>
        <taxon>Bacteria</taxon>
        <taxon>Pseudomonadati</taxon>
        <taxon>Bacteroidota</taxon>
        <taxon>Bacteroidia</taxon>
        <taxon>Bacteroidales</taxon>
        <taxon>Prevotellaceae</taxon>
        <taxon>Segatella</taxon>
    </lineage>
</organism>
<dbReference type="InterPro" id="IPR051706">
    <property type="entry name" value="Glycosyltransferase_domain"/>
</dbReference>
<proteinExistence type="predicted"/>
<dbReference type="Proteomes" id="UP000284548">
    <property type="component" value="Unassembled WGS sequence"/>
</dbReference>
<evidence type="ECO:0000313" key="2">
    <source>
        <dbReference type="EMBL" id="RHH77498.1"/>
    </source>
</evidence>
<name>A0A414XUE7_9BACT</name>
<dbReference type="GO" id="GO:0000030">
    <property type="term" value="F:mannosyltransferase activity"/>
    <property type="evidence" value="ECO:0007669"/>
    <property type="project" value="TreeGrafter"/>
</dbReference>
<dbReference type="GO" id="GO:0016020">
    <property type="term" value="C:membrane"/>
    <property type="evidence" value="ECO:0007669"/>
    <property type="project" value="GOC"/>
</dbReference>
<dbReference type="InterPro" id="IPR007577">
    <property type="entry name" value="GlycoTrfase_DXD_sugar-bd_CS"/>
</dbReference>
<gene>
    <name evidence="2" type="ORF">DW192_13650</name>
</gene>
<protein>
    <submittedName>
        <fullName evidence="2">Glycosyl transferase</fullName>
    </submittedName>
</protein>
<keyword evidence="1 2" id="KW-0808">Transferase</keyword>
<reference evidence="2 3" key="1">
    <citation type="submission" date="2018-08" db="EMBL/GenBank/DDBJ databases">
        <title>A genome reference for cultivated species of the human gut microbiota.</title>
        <authorList>
            <person name="Zou Y."/>
            <person name="Xue W."/>
            <person name="Luo G."/>
        </authorList>
    </citation>
    <scope>NUCLEOTIDE SEQUENCE [LARGE SCALE GENOMIC DNA]</scope>
    <source>
        <strain evidence="2 3">AM16-54</strain>
    </source>
</reference>
<evidence type="ECO:0000256" key="1">
    <source>
        <dbReference type="ARBA" id="ARBA00022679"/>
    </source>
</evidence>
<dbReference type="PANTHER" id="PTHR32385:SF15">
    <property type="entry name" value="INOSITOL PHOSPHOCERAMIDE MANNOSYLTRANSFERASE 1"/>
    <property type="match status" value="1"/>
</dbReference>
<dbReference type="Gene3D" id="3.90.550.20">
    <property type="match status" value="1"/>
</dbReference>